<protein>
    <recommendedName>
        <fullName evidence="3">Serine-threonine/tyrosine-protein kinase catalytic domain-containing protein</fullName>
    </recommendedName>
</protein>
<dbReference type="Proteomes" id="UP000326912">
    <property type="component" value="Unassembled WGS sequence"/>
</dbReference>
<keyword evidence="2" id="KW-1185">Reference proteome</keyword>
<proteinExistence type="predicted"/>
<dbReference type="InterPro" id="IPR011009">
    <property type="entry name" value="Kinase-like_dom_sf"/>
</dbReference>
<evidence type="ECO:0000313" key="2">
    <source>
        <dbReference type="Proteomes" id="UP000326912"/>
    </source>
</evidence>
<dbReference type="SUPFAM" id="SSF56112">
    <property type="entry name" value="Protein kinase-like (PK-like)"/>
    <property type="match status" value="1"/>
</dbReference>
<evidence type="ECO:0000313" key="1">
    <source>
        <dbReference type="EMBL" id="GER86262.1"/>
    </source>
</evidence>
<gene>
    <name evidence="1" type="ORF">KDW_04240</name>
</gene>
<dbReference type="AlphaFoldDB" id="A0A5J4KHE7"/>
<sequence length="52" mass="6113">MQNAPPPPSQFNPNIPRALEEIILRCLEKEPERRYRDGNTLARALEENWIPK</sequence>
<name>A0A5J4KHE7_9CHLR</name>
<dbReference type="RefSeq" id="WP_162004877.1">
    <property type="nucleotide sequence ID" value="NZ_BKZW01000001.1"/>
</dbReference>
<comment type="caution">
    <text evidence="1">The sequence shown here is derived from an EMBL/GenBank/DDBJ whole genome shotgun (WGS) entry which is preliminary data.</text>
</comment>
<accession>A0A5J4KHE7</accession>
<evidence type="ECO:0008006" key="3">
    <source>
        <dbReference type="Google" id="ProtNLM"/>
    </source>
</evidence>
<dbReference type="EMBL" id="BKZW01000001">
    <property type="protein sequence ID" value="GER86262.1"/>
    <property type="molecule type" value="Genomic_DNA"/>
</dbReference>
<organism evidence="1 2">
    <name type="scientific">Dictyobacter vulcani</name>
    <dbReference type="NCBI Taxonomy" id="2607529"/>
    <lineage>
        <taxon>Bacteria</taxon>
        <taxon>Bacillati</taxon>
        <taxon>Chloroflexota</taxon>
        <taxon>Ktedonobacteria</taxon>
        <taxon>Ktedonobacterales</taxon>
        <taxon>Dictyobacteraceae</taxon>
        <taxon>Dictyobacter</taxon>
    </lineage>
</organism>
<reference evidence="1 2" key="1">
    <citation type="submission" date="2019-10" db="EMBL/GenBank/DDBJ databases">
        <title>Dictyobacter vulcani sp. nov., within the class Ktedonobacteria, isolated from soil of volcanic Mt. Zao.</title>
        <authorList>
            <person name="Zheng Y."/>
            <person name="Wang C.M."/>
            <person name="Sakai Y."/>
            <person name="Abe K."/>
            <person name="Yokota A."/>
            <person name="Yabe S."/>
        </authorList>
    </citation>
    <scope>NUCLEOTIDE SEQUENCE [LARGE SCALE GENOMIC DNA]</scope>
    <source>
        <strain evidence="1 2">W12</strain>
    </source>
</reference>
<dbReference type="Gene3D" id="1.10.510.10">
    <property type="entry name" value="Transferase(Phosphotransferase) domain 1"/>
    <property type="match status" value="1"/>
</dbReference>